<sequence length="245" mass="28187">MGEGEPESTIVFVHGNPESSYTYSRVRDEIIRNSRKTCRIIAMDHIGFGLSDQASHEMVDAQGFPFKCLSWNTIGYRTPWRLWRHIAPMVMESPAGQWCFFKHVFNYIARALSGGLTDNEKVYRDIFSTRANSLSSQRNVKQTKVWGHGYYYTDPVLGHQDNFEFYKNMQRKITACWGPSGQNIGVRYFLGLWDPLARLEVQQQWLEALPQVAGHIRTYEDVGHFVEEHKYVDIAAGIIDTAQLG</sequence>
<dbReference type="InterPro" id="IPR029058">
    <property type="entry name" value="AB_hydrolase_fold"/>
</dbReference>
<evidence type="ECO:0000313" key="1">
    <source>
        <dbReference type="EMBL" id="TRY15970.1"/>
    </source>
</evidence>
<comment type="caution">
    <text evidence="1">The sequence shown here is derived from an EMBL/GenBank/DDBJ whole genome shotgun (WGS) entry which is preliminary data.</text>
</comment>
<accession>A0A553JU54</accession>
<dbReference type="EMBL" id="VKGK01000002">
    <property type="protein sequence ID" value="TRY15970.1"/>
    <property type="molecule type" value="Genomic_DNA"/>
</dbReference>
<evidence type="ECO:0008006" key="3">
    <source>
        <dbReference type="Google" id="ProtNLM"/>
    </source>
</evidence>
<dbReference type="Gene3D" id="3.40.50.1820">
    <property type="entry name" value="alpha/beta hydrolase"/>
    <property type="match status" value="1"/>
</dbReference>
<dbReference type="Proteomes" id="UP000318126">
    <property type="component" value="Unassembled WGS sequence"/>
</dbReference>
<gene>
    <name evidence="1" type="ORF">FN961_03060</name>
</gene>
<keyword evidence="2" id="KW-1185">Reference proteome</keyword>
<evidence type="ECO:0000313" key="2">
    <source>
        <dbReference type="Proteomes" id="UP000318126"/>
    </source>
</evidence>
<organism evidence="1 2">
    <name type="scientific">Shewanella hanedai</name>
    <name type="common">Alteromonas hanedai</name>
    <dbReference type="NCBI Taxonomy" id="25"/>
    <lineage>
        <taxon>Bacteria</taxon>
        <taxon>Pseudomonadati</taxon>
        <taxon>Pseudomonadota</taxon>
        <taxon>Gammaproteobacteria</taxon>
        <taxon>Alteromonadales</taxon>
        <taxon>Shewanellaceae</taxon>
        <taxon>Shewanella</taxon>
    </lineage>
</organism>
<dbReference type="AlphaFoldDB" id="A0A553JU54"/>
<dbReference type="RefSeq" id="WP_185972712.1">
    <property type="nucleotide sequence ID" value="NZ_BMPL01000002.1"/>
</dbReference>
<dbReference type="SUPFAM" id="SSF53474">
    <property type="entry name" value="alpha/beta-Hydrolases"/>
    <property type="match status" value="1"/>
</dbReference>
<name>A0A553JU54_SHEHA</name>
<protein>
    <recommendedName>
        <fullName evidence="3">Alpha/beta hydrolase</fullName>
    </recommendedName>
</protein>
<proteinExistence type="predicted"/>
<reference evidence="2" key="1">
    <citation type="submission" date="2019-07" db="EMBL/GenBank/DDBJ databases">
        <title>Shewanella sp. YLB-08 draft genomic sequence.</title>
        <authorList>
            <person name="Yu L."/>
        </authorList>
    </citation>
    <scope>NUCLEOTIDE SEQUENCE [LARGE SCALE GENOMIC DNA]</scope>
    <source>
        <strain evidence="2">JCM 20706</strain>
    </source>
</reference>